<dbReference type="Proteomes" id="UP000486351">
    <property type="component" value="Unassembled WGS sequence"/>
</dbReference>
<evidence type="ECO:0000313" key="3">
    <source>
        <dbReference type="EMBL" id="KAE9352353.1"/>
    </source>
</evidence>
<evidence type="ECO:0000313" key="4">
    <source>
        <dbReference type="Proteomes" id="UP000437068"/>
    </source>
</evidence>
<name>A0A6A4E9K5_9STRA</name>
<sequence>MHLKPTPEGEYTLDQEEMVNGLLNKFGLQDDGFLYHVHGRVRHVAVPGRNSTM</sequence>
<accession>A0A6A4E9K5</accession>
<organism evidence="2 4">
    <name type="scientific">Phytophthora fragariae</name>
    <dbReference type="NCBI Taxonomy" id="53985"/>
    <lineage>
        <taxon>Eukaryota</taxon>
        <taxon>Sar</taxon>
        <taxon>Stramenopiles</taxon>
        <taxon>Oomycota</taxon>
        <taxon>Peronosporomycetes</taxon>
        <taxon>Peronosporales</taxon>
        <taxon>Peronosporaceae</taxon>
        <taxon>Phytophthora</taxon>
    </lineage>
</organism>
<dbReference type="Proteomes" id="UP000440367">
    <property type="component" value="Unassembled WGS sequence"/>
</dbReference>
<reference evidence="4 5" key="1">
    <citation type="submission" date="2018-08" db="EMBL/GenBank/DDBJ databases">
        <title>Genomic investigation of the strawberry pathogen Phytophthora fragariae indicates pathogenicity is determined by transcriptional variation in three key races.</title>
        <authorList>
            <person name="Adams T.M."/>
            <person name="Armitage A.D."/>
            <person name="Sobczyk M.K."/>
            <person name="Bates H.J."/>
            <person name="Dunwell J.M."/>
            <person name="Nellist C.F."/>
            <person name="Harrison R.J."/>
        </authorList>
    </citation>
    <scope>NUCLEOTIDE SEQUENCE [LARGE SCALE GENOMIC DNA]</scope>
    <source>
        <strain evidence="2 4">A4</strain>
        <strain evidence="1 5">BC-1</strain>
        <strain evidence="3 6">NOV-77</strain>
    </source>
</reference>
<dbReference type="EMBL" id="QXGE01000158">
    <property type="protein sequence ID" value="KAE9322161.1"/>
    <property type="molecule type" value="Genomic_DNA"/>
</dbReference>
<evidence type="ECO:0000313" key="1">
    <source>
        <dbReference type="EMBL" id="KAE9254186.1"/>
    </source>
</evidence>
<protein>
    <submittedName>
        <fullName evidence="2">Uncharacterized protein</fullName>
    </submittedName>
</protein>
<dbReference type="EMBL" id="QXFY01000204">
    <property type="protein sequence ID" value="KAE9352353.1"/>
    <property type="molecule type" value="Genomic_DNA"/>
</dbReference>
<evidence type="ECO:0000313" key="2">
    <source>
        <dbReference type="EMBL" id="KAE9322161.1"/>
    </source>
</evidence>
<comment type="caution">
    <text evidence="2">The sequence shown here is derived from an EMBL/GenBank/DDBJ whole genome shotgun (WGS) entry which is preliminary data.</text>
</comment>
<dbReference type="EMBL" id="QXGD01000081">
    <property type="protein sequence ID" value="KAE9254186.1"/>
    <property type="molecule type" value="Genomic_DNA"/>
</dbReference>
<evidence type="ECO:0000313" key="5">
    <source>
        <dbReference type="Proteomes" id="UP000440367"/>
    </source>
</evidence>
<dbReference type="AlphaFoldDB" id="A0A6A4E9K5"/>
<gene>
    <name evidence="2" type="ORF">PF001_g4539</name>
    <name evidence="1" type="ORF">PF002_g2989</name>
    <name evidence="3" type="ORF">PF008_g5507</name>
</gene>
<evidence type="ECO:0000313" key="6">
    <source>
        <dbReference type="Proteomes" id="UP000486351"/>
    </source>
</evidence>
<proteinExistence type="predicted"/>
<dbReference type="Proteomes" id="UP000437068">
    <property type="component" value="Unassembled WGS sequence"/>
</dbReference>